<dbReference type="AlphaFoldDB" id="A0A0G1KSX4"/>
<reference evidence="1 2" key="1">
    <citation type="journal article" date="2015" name="Nature">
        <title>rRNA introns, odd ribosomes, and small enigmatic genomes across a large radiation of phyla.</title>
        <authorList>
            <person name="Brown C.T."/>
            <person name="Hug L.A."/>
            <person name="Thomas B.C."/>
            <person name="Sharon I."/>
            <person name="Castelle C.J."/>
            <person name="Singh A."/>
            <person name="Wilkins M.J."/>
            <person name="Williams K.H."/>
            <person name="Banfield J.F."/>
        </authorList>
    </citation>
    <scope>NUCLEOTIDE SEQUENCE [LARGE SCALE GENOMIC DNA]</scope>
</reference>
<dbReference type="EMBL" id="LCJW01000005">
    <property type="protein sequence ID" value="KKT86663.1"/>
    <property type="molecule type" value="Genomic_DNA"/>
</dbReference>
<evidence type="ECO:0000313" key="2">
    <source>
        <dbReference type="Proteomes" id="UP000034797"/>
    </source>
</evidence>
<evidence type="ECO:0000313" key="1">
    <source>
        <dbReference type="EMBL" id="KKT86663.1"/>
    </source>
</evidence>
<comment type="caution">
    <text evidence="1">The sequence shown here is derived from an EMBL/GenBank/DDBJ whole genome shotgun (WGS) entry which is preliminary data.</text>
</comment>
<gene>
    <name evidence="1" type="ORF">UW84_C0005G0012</name>
</gene>
<proteinExistence type="predicted"/>
<dbReference type="Proteomes" id="UP000034797">
    <property type="component" value="Unassembled WGS sequence"/>
</dbReference>
<accession>A0A0G1KSX4</accession>
<sequence>ASYVIFPHFVSGLHLGLLMRKFEKDADALGKYRRRQNETLKEIYEGEF</sequence>
<name>A0A0G1KSX4_9BACT</name>
<feature type="non-terminal residue" evidence="1">
    <location>
        <position position="1"/>
    </location>
</feature>
<organism evidence="1 2">
    <name type="scientific">Candidatus Collierbacteria bacterium GW2011_GWA2_44_99</name>
    <dbReference type="NCBI Taxonomy" id="1618380"/>
    <lineage>
        <taxon>Bacteria</taxon>
        <taxon>Candidatus Collieribacteriota</taxon>
    </lineage>
</organism>
<protein>
    <submittedName>
        <fullName evidence="1">Uncharacterized protein</fullName>
    </submittedName>
</protein>